<dbReference type="InterPro" id="IPR000834">
    <property type="entry name" value="Peptidase_M14"/>
</dbReference>
<name>A0ABU7Z9C0_9MICO</name>
<dbReference type="EMBL" id="JBAGLP010000118">
    <property type="protein sequence ID" value="MEG3616122.1"/>
    <property type="molecule type" value="Genomic_DNA"/>
</dbReference>
<keyword evidence="3" id="KW-0645">Protease</keyword>
<dbReference type="RefSeq" id="WP_332902633.1">
    <property type="nucleotide sequence ID" value="NZ_JBAGLP010000118.1"/>
</dbReference>
<dbReference type="Gene3D" id="3.40.630.10">
    <property type="entry name" value="Zn peptidases"/>
    <property type="match status" value="1"/>
</dbReference>
<reference evidence="3" key="1">
    <citation type="journal article" date="2024" name="Antonie Van Leeuwenhoek">
        <title>Isoptericola haloaureus sp. nov., a dimorphic actinobacterium isolated from mangrove sediments of southeast India, implicating biosaline agricultural significance through nitrogen fixation and salt tolerance genes.</title>
        <authorList>
            <person name="Prathaban M."/>
            <person name="Prathiviraj R."/>
            <person name="Ravichandran M."/>
            <person name="Natarajan S.D."/>
            <person name="Sobanaa M."/>
            <person name="Hari Krishna Kumar S."/>
            <person name="Chandrasekar V."/>
            <person name="Selvin J."/>
        </authorList>
    </citation>
    <scope>NUCLEOTIDE SEQUENCE</scope>
    <source>
        <strain evidence="3">MP1014</strain>
    </source>
</reference>
<proteinExistence type="predicted"/>
<feature type="compositionally biased region" description="Basic and acidic residues" evidence="1">
    <location>
        <begin position="1"/>
        <end position="11"/>
    </location>
</feature>
<accession>A0ABU7Z9C0</accession>
<dbReference type="SUPFAM" id="SSF53187">
    <property type="entry name" value="Zn-dependent exopeptidases"/>
    <property type="match status" value="1"/>
</dbReference>
<reference evidence="3" key="2">
    <citation type="submission" date="2024-02" db="EMBL/GenBank/DDBJ databases">
        <authorList>
            <person name="Prathaban M."/>
            <person name="Mythili R."/>
            <person name="Sharmila Devi N."/>
            <person name="Sobanaa M."/>
            <person name="Prathiviraj R."/>
            <person name="Selvin J."/>
        </authorList>
    </citation>
    <scope>NUCLEOTIDE SEQUENCE</scope>
    <source>
        <strain evidence="3">MP1014</strain>
    </source>
</reference>
<dbReference type="Proteomes" id="UP001310387">
    <property type="component" value="Unassembled WGS sequence"/>
</dbReference>
<feature type="region of interest" description="Disordered" evidence="1">
    <location>
        <begin position="1"/>
        <end position="20"/>
    </location>
</feature>
<dbReference type="Pfam" id="PF00246">
    <property type="entry name" value="Peptidase_M14"/>
    <property type="match status" value="1"/>
</dbReference>
<keyword evidence="4" id="KW-1185">Reference proteome</keyword>
<keyword evidence="3" id="KW-0378">Hydrolase</keyword>
<evidence type="ECO:0000313" key="3">
    <source>
        <dbReference type="EMBL" id="MEG3616122.1"/>
    </source>
</evidence>
<comment type="caution">
    <text evidence="3">The sequence shown here is derived from an EMBL/GenBank/DDBJ whole genome shotgun (WGS) entry which is preliminary data.</text>
</comment>
<evidence type="ECO:0000259" key="2">
    <source>
        <dbReference type="Pfam" id="PF00246"/>
    </source>
</evidence>
<evidence type="ECO:0000256" key="1">
    <source>
        <dbReference type="SAM" id="MobiDB-lite"/>
    </source>
</evidence>
<evidence type="ECO:0000313" key="4">
    <source>
        <dbReference type="Proteomes" id="UP001310387"/>
    </source>
</evidence>
<keyword evidence="3" id="KW-0121">Carboxypeptidase</keyword>
<dbReference type="GO" id="GO:0004180">
    <property type="term" value="F:carboxypeptidase activity"/>
    <property type="evidence" value="ECO:0007669"/>
    <property type="project" value="UniProtKB-KW"/>
</dbReference>
<protein>
    <submittedName>
        <fullName evidence="3">M14 family zinc carboxypeptidase</fullName>
    </submittedName>
</protein>
<sequence>MAPIDTTKDRPAAPSAGPRQDLHDVLAHVRGFAPQHRFPSVDEIVERADRIAAAHPDVVGRRRIGTSRLGEPLHEYVVGSGPDVLVIGGVHPNEPIGFHTALQLLDDLAGGAGPAASAGARWHVVPCIDPDGARLNESWFADPGDRVHYARGFYRPAPDEQVEWSFPLDHGSAYFDRSIPEAVAVARLVDRLRPAMVVGLHNGELGGVYYYLDRDVDGVVAALQELPARLGLPLDRGEPETPEAVPHAPGVFRTLSSASTHDWLIAQGIDPSGHVSGGGLADYVAPYGSVTFVAELPYWSHADSDDVSDAGVPYSEVLRRKADDLTELGAVLTDALDRARPHMQIDSPLRRASEVFVPHMARAGQTERDRAATVDPRRNATVAEVFSNGDLVRCFRLRYGSMLHRALTAEVVAGTATPQVRAARDELDRHLEDWYAEASSVTGLTTWPIERLVAVQYASTVLVAAAAVRERGRP</sequence>
<feature type="domain" description="Peptidase M14" evidence="2">
    <location>
        <begin position="47"/>
        <end position="138"/>
    </location>
</feature>
<organism evidence="3 4">
    <name type="scientific">Isoptericola haloaureus</name>
    <dbReference type="NCBI Taxonomy" id="1542902"/>
    <lineage>
        <taxon>Bacteria</taxon>
        <taxon>Bacillati</taxon>
        <taxon>Actinomycetota</taxon>
        <taxon>Actinomycetes</taxon>
        <taxon>Micrococcales</taxon>
        <taxon>Promicromonosporaceae</taxon>
        <taxon>Isoptericola</taxon>
    </lineage>
</organism>
<gene>
    <name evidence="3" type="ORF">V5O49_13385</name>
</gene>